<accession>A0A0L0CMX0</accession>
<dbReference type="EMBL" id="JRES01000266">
    <property type="protein sequence ID" value="KNC32789.1"/>
    <property type="molecule type" value="Genomic_DNA"/>
</dbReference>
<keyword evidence="3" id="KW-1185">Reference proteome</keyword>
<organism evidence="2 3">
    <name type="scientific">Lucilia cuprina</name>
    <name type="common">Green bottle fly</name>
    <name type="synonym">Australian sheep blowfly</name>
    <dbReference type="NCBI Taxonomy" id="7375"/>
    <lineage>
        <taxon>Eukaryota</taxon>
        <taxon>Metazoa</taxon>
        <taxon>Ecdysozoa</taxon>
        <taxon>Arthropoda</taxon>
        <taxon>Hexapoda</taxon>
        <taxon>Insecta</taxon>
        <taxon>Pterygota</taxon>
        <taxon>Neoptera</taxon>
        <taxon>Endopterygota</taxon>
        <taxon>Diptera</taxon>
        <taxon>Brachycera</taxon>
        <taxon>Muscomorpha</taxon>
        <taxon>Oestroidea</taxon>
        <taxon>Calliphoridae</taxon>
        <taxon>Luciliinae</taxon>
        <taxon>Lucilia</taxon>
    </lineage>
</organism>
<evidence type="ECO:0000313" key="3">
    <source>
        <dbReference type="Proteomes" id="UP000037069"/>
    </source>
</evidence>
<name>A0A0L0CMX0_LUCCU</name>
<protein>
    <submittedName>
        <fullName evidence="2">Uncharacterized protein</fullName>
    </submittedName>
</protein>
<evidence type="ECO:0000256" key="1">
    <source>
        <dbReference type="SAM" id="Phobius"/>
    </source>
</evidence>
<gene>
    <name evidence="2" type="ORF">FF38_00269</name>
</gene>
<keyword evidence="1" id="KW-0812">Transmembrane</keyword>
<evidence type="ECO:0000313" key="2">
    <source>
        <dbReference type="EMBL" id="KNC32789.1"/>
    </source>
</evidence>
<keyword evidence="1" id="KW-0472">Membrane</keyword>
<dbReference type="AlphaFoldDB" id="A0A0L0CMX0"/>
<dbReference type="Proteomes" id="UP000037069">
    <property type="component" value="Unassembled WGS sequence"/>
</dbReference>
<reference evidence="2 3" key="1">
    <citation type="journal article" date="2015" name="Nat. Commun.">
        <title>Lucilia cuprina genome unlocks parasitic fly biology to underpin future interventions.</title>
        <authorList>
            <person name="Anstead C.A."/>
            <person name="Korhonen P.K."/>
            <person name="Young N.D."/>
            <person name="Hall R.S."/>
            <person name="Jex A.R."/>
            <person name="Murali S.C."/>
            <person name="Hughes D.S."/>
            <person name="Lee S.F."/>
            <person name="Perry T."/>
            <person name="Stroehlein A.J."/>
            <person name="Ansell B.R."/>
            <person name="Breugelmans B."/>
            <person name="Hofmann A."/>
            <person name="Qu J."/>
            <person name="Dugan S."/>
            <person name="Lee S.L."/>
            <person name="Chao H."/>
            <person name="Dinh H."/>
            <person name="Han Y."/>
            <person name="Doddapaneni H.V."/>
            <person name="Worley K.C."/>
            <person name="Muzny D.M."/>
            <person name="Ioannidis P."/>
            <person name="Waterhouse R.M."/>
            <person name="Zdobnov E.M."/>
            <person name="James P.J."/>
            <person name="Bagnall N.H."/>
            <person name="Kotze A.C."/>
            <person name="Gibbs R.A."/>
            <person name="Richards S."/>
            <person name="Batterham P."/>
            <person name="Gasser R.B."/>
        </authorList>
    </citation>
    <scope>NUCLEOTIDE SEQUENCE [LARGE SCALE GENOMIC DNA]</scope>
    <source>
        <strain evidence="2 3">LS</strain>
        <tissue evidence="2">Full body</tissue>
    </source>
</reference>
<keyword evidence="1" id="KW-1133">Transmembrane helix</keyword>
<comment type="caution">
    <text evidence="2">The sequence shown here is derived from an EMBL/GenBank/DDBJ whole genome shotgun (WGS) entry which is preliminary data.</text>
</comment>
<feature type="transmembrane region" description="Helical" evidence="1">
    <location>
        <begin position="29"/>
        <end position="50"/>
    </location>
</feature>
<proteinExistence type="predicted"/>
<sequence>MEPTLLPAERGCPGTCGTLTIGAAIVAEFVAELLTLLLPLLLLLGVLLITQLLPCCTIVFEIHTYLTSGGVVLMLALLLVSFRPTRVCAQKLASLKQLAHHCLRFVSSTERLRSISHCLRISMARRVFSFSILLRISHNIRSEVRFSSAISCSYACLLRSNSIVRRSLVSYSFVYKTSFSLTLWTFSTKRLHTGPACDGNIG</sequence>
<feature type="transmembrane region" description="Helical" evidence="1">
    <location>
        <begin position="62"/>
        <end position="82"/>
    </location>
</feature>